<dbReference type="OrthoDB" id="281801at2157"/>
<feature type="domain" description="DUF2249" evidence="2">
    <location>
        <begin position="28"/>
        <end position="92"/>
    </location>
</feature>
<gene>
    <name evidence="3" type="ORF">GRX01_18320</name>
</gene>
<proteinExistence type="predicted"/>
<accession>A0A6B0T4L7</accession>
<evidence type="ECO:0000259" key="2">
    <source>
        <dbReference type="Pfam" id="PF10006"/>
    </source>
</evidence>
<protein>
    <submittedName>
        <fullName evidence="3">DUF2249 domain-containing protein</fullName>
    </submittedName>
</protein>
<evidence type="ECO:0000313" key="4">
    <source>
        <dbReference type="Proteomes" id="UP000437065"/>
    </source>
</evidence>
<name>A0A6B0T4L7_9EURY</name>
<dbReference type="AlphaFoldDB" id="A0A6B0T4L7"/>
<dbReference type="Pfam" id="PF10006">
    <property type="entry name" value="DUF2249"/>
    <property type="match status" value="1"/>
</dbReference>
<dbReference type="EMBL" id="WUUS01000016">
    <property type="protein sequence ID" value="MXR43280.1"/>
    <property type="molecule type" value="Genomic_DNA"/>
</dbReference>
<dbReference type="RefSeq" id="WP_159671198.1">
    <property type="nucleotide sequence ID" value="NZ_WUUS01000016.1"/>
</dbReference>
<dbReference type="Proteomes" id="UP000437065">
    <property type="component" value="Unassembled WGS sequence"/>
</dbReference>
<dbReference type="InterPro" id="IPR018720">
    <property type="entry name" value="DUF2249"/>
</dbReference>
<sequence>MARADTDADGDATGTEPDAGPATDADRVLDVREIDAPPFERITSALTEIGGDETLVIVNSFEPEPLYAELERRGFTHRTTRVGPEEWRVAVERE</sequence>
<feature type="region of interest" description="Disordered" evidence="1">
    <location>
        <begin position="1"/>
        <end position="28"/>
    </location>
</feature>
<keyword evidence="4" id="KW-1185">Reference proteome</keyword>
<organism evidence="3 4">
    <name type="scientific">Halobaculum saliterrae</name>
    <dbReference type="NCBI Taxonomy" id="2073113"/>
    <lineage>
        <taxon>Archaea</taxon>
        <taxon>Methanobacteriati</taxon>
        <taxon>Methanobacteriota</taxon>
        <taxon>Stenosarchaea group</taxon>
        <taxon>Halobacteria</taxon>
        <taxon>Halobacteriales</taxon>
        <taxon>Haloferacaceae</taxon>
        <taxon>Halobaculum</taxon>
    </lineage>
</organism>
<evidence type="ECO:0000313" key="3">
    <source>
        <dbReference type="EMBL" id="MXR43280.1"/>
    </source>
</evidence>
<feature type="compositionally biased region" description="Low complexity" evidence="1">
    <location>
        <begin position="11"/>
        <end position="20"/>
    </location>
</feature>
<comment type="caution">
    <text evidence="3">The sequence shown here is derived from an EMBL/GenBank/DDBJ whole genome shotgun (WGS) entry which is preliminary data.</text>
</comment>
<reference evidence="3 4" key="1">
    <citation type="submission" date="2019-12" db="EMBL/GenBank/DDBJ databases">
        <title>Isolation and characterization of three novel carbon monoxide-oxidizing members of Halobacteria from salione crusts and soils.</title>
        <authorList>
            <person name="Myers M.R."/>
            <person name="King G.M."/>
        </authorList>
    </citation>
    <scope>NUCLEOTIDE SEQUENCE [LARGE SCALE GENOMIC DNA]</scope>
    <source>
        <strain evidence="3 4">WSA2</strain>
    </source>
</reference>
<evidence type="ECO:0000256" key="1">
    <source>
        <dbReference type="SAM" id="MobiDB-lite"/>
    </source>
</evidence>